<reference evidence="2 3" key="1">
    <citation type="submission" date="2022-11" db="EMBL/GenBank/DDBJ databases">
        <title>Minimal conservation of predation-associated metabolite biosynthetic gene clusters underscores biosynthetic potential of Myxococcota including descriptions for ten novel species: Archangium lansinium sp. nov., Myxococcus landrumus sp. nov., Nannocystis bai.</title>
        <authorList>
            <person name="Ahearne A."/>
            <person name="Stevens C."/>
            <person name="Phillips K."/>
        </authorList>
    </citation>
    <scope>NUCLEOTIDE SEQUENCE [LARGE SCALE GENOMIC DNA]</scope>
    <source>
        <strain evidence="2 3">MIWBW</strain>
    </source>
</reference>
<evidence type="ECO:0000313" key="2">
    <source>
        <dbReference type="EMBL" id="MCY1080314.1"/>
    </source>
</evidence>
<sequence>MARLPFLQVPQQTVACARMLARALRVPEFQGIGLAVALDAWAVEMAPEGDLSGTLPPGDPAALLALAVGWEGDPAALLAALLLTGFLVRDGDTVRYVHLPKYEGALVSSPTRRSTQAKHAANARWSKSRAMPTDAPACVSMREHAGALPPDAGRCQDADADADADERSPKPPGGAGMLRVVAPPTPQLPYKPDAPSPPSLDVPTAVDLVHREVMEGRPYAWDVVQDERAATALLSLCMADGVSISEVPAEVARRFGRALVRSLDKYAKGSTKAVTLRELARRECWAANAERPTVEREERDPISGVARRRPVLVEPWDAVAASLAARGAS</sequence>
<feature type="compositionally biased region" description="Pro residues" evidence="1">
    <location>
        <begin position="183"/>
        <end position="199"/>
    </location>
</feature>
<keyword evidence="3" id="KW-1185">Reference proteome</keyword>
<protein>
    <submittedName>
        <fullName evidence="2">Uncharacterized protein</fullName>
    </submittedName>
</protein>
<evidence type="ECO:0000313" key="3">
    <source>
        <dbReference type="Proteomes" id="UP001207654"/>
    </source>
</evidence>
<gene>
    <name evidence="2" type="ORF">OV287_38265</name>
</gene>
<proteinExistence type="predicted"/>
<dbReference type="RefSeq" id="WP_267538985.1">
    <property type="nucleotide sequence ID" value="NZ_JAPNKA010000001.1"/>
</dbReference>
<evidence type="ECO:0000256" key="1">
    <source>
        <dbReference type="SAM" id="MobiDB-lite"/>
    </source>
</evidence>
<dbReference type="EMBL" id="JAPNKA010000001">
    <property type="protein sequence ID" value="MCY1080314.1"/>
    <property type="molecule type" value="Genomic_DNA"/>
</dbReference>
<feature type="region of interest" description="Disordered" evidence="1">
    <location>
        <begin position="110"/>
        <end position="129"/>
    </location>
</feature>
<comment type="caution">
    <text evidence="2">The sequence shown here is derived from an EMBL/GenBank/DDBJ whole genome shotgun (WGS) entry which is preliminary data.</text>
</comment>
<feature type="region of interest" description="Disordered" evidence="1">
    <location>
        <begin position="145"/>
        <end position="199"/>
    </location>
</feature>
<name>A0ABT4AGL1_9BACT</name>
<accession>A0ABT4AGL1</accession>
<organism evidence="2 3">
    <name type="scientific">Archangium lansingense</name>
    <dbReference type="NCBI Taxonomy" id="2995310"/>
    <lineage>
        <taxon>Bacteria</taxon>
        <taxon>Pseudomonadati</taxon>
        <taxon>Myxococcota</taxon>
        <taxon>Myxococcia</taxon>
        <taxon>Myxococcales</taxon>
        <taxon>Cystobacterineae</taxon>
        <taxon>Archangiaceae</taxon>
        <taxon>Archangium</taxon>
    </lineage>
</organism>
<dbReference type="Proteomes" id="UP001207654">
    <property type="component" value="Unassembled WGS sequence"/>
</dbReference>